<evidence type="ECO:0000256" key="1">
    <source>
        <dbReference type="PROSITE-ProRule" id="PRU00042"/>
    </source>
</evidence>
<accession>A0A9P6IQT0</accession>
<dbReference type="Proteomes" id="UP000738359">
    <property type="component" value="Unassembled WGS sequence"/>
</dbReference>
<dbReference type="InterPro" id="IPR013087">
    <property type="entry name" value="Znf_C2H2_type"/>
</dbReference>
<keyword evidence="1" id="KW-0863">Zinc-finger</keyword>
<name>A0A9P6IQT0_MORAP</name>
<protein>
    <recommendedName>
        <fullName evidence="3">C2H2-type domain-containing protein</fullName>
    </recommendedName>
</protein>
<comment type="caution">
    <text evidence="4">The sequence shown here is derived from an EMBL/GenBank/DDBJ whole genome shotgun (WGS) entry which is preliminary data.</text>
</comment>
<gene>
    <name evidence="4" type="ORF">BGZ70_004438</name>
</gene>
<dbReference type="GO" id="GO:0008270">
    <property type="term" value="F:zinc ion binding"/>
    <property type="evidence" value="ECO:0007669"/>
    <property type="project" value="UniProtKB-KW"/>
</dbReference>
<dbReference type="SMART" id="SM00355">
    <property type="entry name" value="ZnF_C2H2"/>
    <property type="match status" value="3"/>
</dbReference>
<reference evidence="4" key="1">
    <citation type="journal article" date="2020" name="Fungal Divers.">
        <title>Resolving the Mortierellaceae phylogeny through synthesis of multi-gene phylogenetics and phylogenomics.</title>
        <authorList>
            <person name="Vandepol N."/>
            <person name="Liber J."/>
            <person name="Desiro A."/>
            <person name="Na H."/>
            <person name="Kennedy M."/>
            <person name="Barry K."/>
            <person name="Grigoriev I.V."/>
            <person name="Miller A.N."/>
            <person name="O'Donnell K."/>
            <person name="Stajich J.E."/>
            <person name="Bonito G."/>
        </authorList>
    </citation>
    <scope>NUCLEOTIDE SEQUENCE</scope>
    <source>
        <strain evidence="4">CK1249</strain>
    </source>
</reference>
<dbReference type="PROSITE" id="PS00028">
    <property type="entry name" value="ZINC_FINGER_C2H2_1"/>
    <property type="match status" value="3"/>
</dbReference>
<evidence type="ECO:0000259" key="3">
    <source>
        <dbReference type="PROSITE" id="PS50157"/>
    </source>
</evidence>
<evidence type="ECO:0000313" key="4">
    <source>
        <dbReference type="EMBL" id="KAF9944673.1"/>
    </source>
</evidence>
<dbReference type="OrthoDB" id="2426135at2759"/>
<dbReference type="AlphaFoldDB" id="A0A9P6IQT0"/>
<dbReference type="EMBL" id="JAAAHY010002354">
    <property type="protein sequence ID" value="KAF9944673.1"/>
    <property type="molecule type" value="Genomic_DNA"/>
</dbReference>
<evidence type="ECO:0000313" key="5">
    <source>
        <dbReference type="Proteomes" id="UP000738359"/>
    </source>
</evidence>
<keyword evidence="1" id="KW-0862">Zinc</keyword>
<proteinExistence type="predicted"/>
<dbReference type="Gene3D" id="3.30.160.60">
    <property type="entry name" value="Classic Zinc Finger"/>
    <property type="match status" value="1"/>
</dbReference>
<keyword evidence="1" id="KW-0479">Metal-binding</keyword>
<keyword evidence="5" id="KW-1185">Reference proteome</keyword>
<feature type="region of interest" description="Disordered" evidence="2">
    <location>
        <begin position="103"/>
        <end position="122"/>
    </location>
</feature>
<feature type="non-terminal residue" evidence="4">
    <location>
        <position position="1"/>
    </location>
</feature>
<sequence>QALDMSTSQAFDSARAACLLCRKTYKNKHTLAAHVFDCHDGQEGRQDKLRCPVADCENEFQSRIRYEGHVGKHAVEGTAPRLCPLCNQTFATASELDLHLDDHEENQQPEDTPATPSNASAESLQQLRTSLIAYSGSLCTADYLMNMACPIVLTMEDGSRISVLGVPNMVEQLTGNIVKGEALKLDGETDRTAIGLKQALLAHRFGGLVLDRLKSYKQSGTDACLTEFSEAAFLARLLAGCLIQSGYDVVLVLKVEIYGRSRTEDPHEQPLAFPSLENYTVQALMHGGAKKLLIGTNSWLALITSCIVLNKGEVVVGPHNTSFQPRKDTIVWVNTSDMHSNSLTERHLRSKFYADGTFAKNAGVFSRFGRPSCLPVTLRSLSDHFVKKGASGIKAVAEVFSHLYRERQLPAVPATLLEEGTKICGNLQRLRLIVEDADATAIDETINTQLRVLAESATTTIAELNCTVVTSAIEENIDLLLAAVNA</sequence>
<evidence type="ECO:0000256" key="2">
    <source>
        <dbReference type="SAM" id="MobiDB-lite"/>
    </source>
</evidence>
<dbReference type="PROSITE" id="PS50157">
    <property type="entry name" value="ZINC_FINGER_C2H2_2"/>
    <property type="match status" value="1"/>
</dbReference>
<organism evidence="4 5">
    <name type="scientific">Mortierella alpina</name>
    <name type="common">Oleaginous fungus</name>
    <name type="synonym">Mortierella renispora</name>
    <dbReference type="NCBI Taxonomy" id="64518"/>
    <lineage>
        <taxon>Eukaryota</taxon>
        <taxon>Fungi</taxon>
        <taxon>Fungi incertae sedis</taxon>
        <taxon>Mucoromycota</taxon>
        <taxon>Mortierellomycotina</taxon>
        <taxon>Mortierellomycetes</taxon>
        <taxon>Mortierellales</taxon>
        <taxon>Mortierellaceae</taxon>
        <taxon>Mortierella</taxon>
    </lineage>
</organism>
<feature type="domain" description="C2H2-type" evidence="3">
    <location>
        <begin position="81"/>
        <end position="108"/>
    </location>
</feature>